<evidence type="ECO:0000313" key="2">
    <source>
        <dbReference type="EMBL" id="MFC4402925.1"/>
    </source>
</evidence>
<dbReference type="Proteomes" id="UP001595882">
    <property type="component" value="Unassembled WGS sequence"/>
</dbReference>
<comment type="caution">
    <text evidence="2">The sequence shown here is derived from an EMBL/GenBank/DDBJ whole genome shotgun (WGS) entry which is preliminary data.</text>
</comment>
<feature type="transmembrane region" description="Helical" evidence="1">
    <location>
        <begin position="12"/>
        <end position="31"/>
    </location>
</feature>
<keyword evidence="1" id="KW-0812">Transmembrane</keyword>
<feature type="transmembrane region" description="Helical" evidence="1">
    <location>
        <begin position="43"/>
        <end position="59"/>
    </location>
</feature>
<gene>
    <name evidence="2" type="ORF">ACFOY7_07545</name>
</gene>
<feature type="transmembrane region" description="Helical" evidence="1">
    <location>
        <begin position="71"/>
        <end position="92"/>
    </location>
</feature>
<keyword evidence="3" id="KW-1185">Reference proteome</keyword>
<sequence length="93" mass="10271">MSEKTWKILDRIGMTVGLFAAAVLLIFFDTVGQMRGTTAGKSLIGIILFCGAFSFFVKYREKTGGVTLKTFWYTALALAGIFIVVLIVNKVFH</sequence>
<evidence type="ECO:0000313" key="3">
    <source>
        <dbReference type="Proteomes" id="UP001595882"/>
    </source>
</evidence>
<name>A0ABV8WTZ9_9BACI</name>
<evidence type="ECO:0000256" key="1">
    <source>
        <dbReference type="SAM" id="Phobius"/>
    </source>
</evidence>
<protein>
    <submittedName>
        <fullName evidence="2">Uncharacterized protein</fullName>
    </submittedName>
</protein>
<organism evidence="2 3">
    <name type="scientific">Gracilibacillus xinjiangensis</name>
    <dbReference type="NCBI Taxonomy" id="1193282"/>
    <lineage>
        <taxon>Bacteria</taxon>
        <taxon>Bacillati</taxon>
        <taxon>Bacillota</taxon>
        <taxon>Bacilli</taxon>
        <taxon>Bacillales</taxon>
        <taxon>Bacillaceae</taxon>
        <taxon>Gracilibacillus</taxon>
    </lineage>
</organism>
<keyword evidence="1" id="KW-0472">Membrane</keyword>
<reference evidence="3" key="1">
    <citation type="journal article" date="2019" name="Int. J. Syst. Evol. Microbiol.">
        <title>The Global Catalogue of Microorganisms (GCM) 10K type strain sequencing project: providing services to taxonomists for standard genome sequencing and annotation.</title>
        <authorList>
            <consortium name="The Broad Institute Genomics Platform"/>
            <consortium name="The Broad Institute Genome Sequencing Center for Infectious Disease"/>
            <person name="Wu L."/>
            <person name="Ma J."/>
        </authorList>
    </citation>
    <scope>NUCLEOTIDE SEQUENCE [LARGE SCALE GENOMIC DNA]</scope>
    <source>
        <strain evidence="3">CCUG 37865</strain>
    </source>
</reference>
<dbReference type="RefSeq" id="WP_390250976.1">
    <property type="nucleotide sequence ID" value="NZ_JBHSDT010000004.1"/>
</dbReference>
<proteinExistence type="predicted"/>
<dbReference type="EMBL" id="JBHSDT010000004">
    <property type="protein sequence ID" value="MFC4402925.1"/>
    <property type="molecule type" value="Genomic_DNA"/>
</dbReference>
<accession>A0ABV8WTZ9</accession>
<keyword evidence="1" id="KW-1133">Transmembrane helix</keyword>